<dbReference type="CDD" id="cd06223">
    <property type="entry name" value="PRTases_typeI"/>
    <property type="match status" value="1"/>
</dbReference>
<dbReference type="GO" id="GO:0006166">
    <property type="term" value="P:purine ribonucleoside salvage"/>
    <property type="evidence" value="ECO:0007669"/>
    <property type="project" value="UniProtKB-KW"/>
</dbReference>
<comment type="function">
    <text evidence="2">Catalyzes a salvage reaction resulting in the formation of AMP, that is energically less costly than de novo synthesis.</text>
</comment>
<dbReference type="GO" id="GO:0006168">
    <property type="term" value="P:adenine salvage"/>
    <property type="evidence" value="ECO:0007669"/>
    <property type="project" value="InterPro"/>
</dbReference>
<keyword evidence="10" id="KW-0660">Purine salvage</keyword>
<dbReference type="Pfam" id="PF00156">
    <property type="entry name" value="Pribosyltran"/>
    <property type="match status" value="1"/>
</dbReference>
<feature type="domain" description="Phosphoribosyltransferase" evidence="11">
    <location>
        <begin position="51"/>
        <end position="148"/>
    </location>
</feature>
<dbReference type="GO" id="GO:0003999">
    <property type="term" value="F:adenine phosphoribosyltransferase activity"/>
    <property type="evidence" value="ECO:0007669"/>
    <property type="project" value="UniProtKB-EC"/>
</dbReference>
<dbReference type="GO" id="GO:0044209">
    <property type="term" value="P:AMP salvage"/>
    <property type="evidence" value="ECO:0007669"/>
    <property type="project" value="UniProtKB-UniPathway"/>
</dbReference>
<evidence type="ECO:0000256" key="5">
    <source>
        <dbReference type="ARBA" id="ARBA00008391"/>
    </source>
</evidence>
<gene>
    <name evidence="12" type="ORF">UFOPK3608_00015</name>
</gene>
<keyword evidence="9" id="KW-0808">Transferase</keyword>
<evidence type="ECO:0000256" key="6">
    <source>
        <dbReference type="ARBA" id="ARBA00011893"/>
    </source>
</evidence>
<dbReference type="FunFam" id="3.40.50.2020:FF:000021">
    <property type="entry name" value="Adenine phosphoribosyltransferase"/>
    <property type="match status" value="1"/>
</dbReference>
<evidence type="ECO:0000256" key="9">
    <source>
        <dbReference type="ARBA" id="ARBA00022679"/>
    </source>
</evidence>
<proteinExistence type="inferred from homology"/>
<comment type="similarity">
    <text evidence="5">Belongs to the purine/pyrimidine phosphoribosyltransferase family.</text>
</comment>
<dbReference type="PANTHER" id="PTHR32315">
    <property type="entry name" value="ADENINE PHOSPHORIBOSYLTRANSFERASE"/>
    <property type="match status" value="1"/>
</dbReference>
<dbReference type="GO" id="GO:0002055">
    <property type="term" value="F:adenine binding"/>
    <property type="evidence" value="ECO:0007669"/>
    <property type="project" value="TreeGrafter"/>
</dbReference>
<dbReference type="Gene3D" id="3.40.50.2020">
    <property type="match status" value="1"/>
</dbReference>
<dbReference type="EC" id="2.4.2.7" evidence="6"/>
<dbReference type="InterPro" id="IPR050054">
    <property type="entry name" value="UPRTase/APRTase"/>
</dbReference>
<evidence type="ECO:0000256" key="1">
    <source>
        <dbReference type="ARBA" id="ARBA00000868"/>
    </source>
</evidence>
<dbReference type="HAMAP" id="MF_00004">
    <property type="entry name" value="Aden_phosphoribosyltr"/>
    <property type="match status" value="1"/>
</dbReference>
<keyword evidence="8" id="KW-0328">Glycosyltransferase</keyword>
<evidence type="ECO:0000256" key="8">
    <source>
        <dbReference type="ARBA" id="ARBA00022676"/>
    </source>
</evidence>
<dbReference type="NCBIfam" id="NF002636">
    <property type="entry name" value="PRK02304.1-5"/>
    <property type="match status" value="1"/>
</dbReference>
<dbReference type="NCBIfam" id="NF002634">
    <property type="entry name" value="PRK02304.1-3"/>
    <property type="match status" value="1"/>
</dbReference>
<comment type="pathway">
    <text evidence="4">Purine metabolism; AMP biosynthesis via salvage pathway; AMP from adenine: step 1/1.</text>
</comment>
<evidence type="ECO:0000256" key="3">
    <source>
        <dbReference type="ARBA" id="ARBA00004496"/>
    </source>
</evidence>
<name>A0A6J7FUG7_9ZZZZ</name>
<dbReference type="GO" id="GO:0005737">
    <property type="term" value="C:cytoplasm"/>
    <property type="evidence" value="ECO:0007669"/>
    <property type="project" value="UniProtKB-SubCell"/>
</dbReference>
<dbReference type="UniPathway" id="UPA00588">
    <property type="reaction ID" value="UER00646"/>
</dbReference>
<accession>A0A6J7FUG7</accession>
<reference evidence="12" key="1">
    <citation type="submission" date="2020-05" db="EMBL/GenBank/DDBJ databases">
        <authorList>
            <person name="Chiriac C."/>
            <person name="Salcher M."/>
            <person name="Ghai R."/>
            <person name="Kavagutti S V."/>
        </authorList>
    </citation>
    <scope>NUCLEOTIDE SEQUENCE</scope>
</reference>
<sequence>MPNTQYDAQMDKHVGGLIRIIPDFPKPGIIFKDITPLLADSKALDDCCQMIATYATDADYIAGIEARGFILAAAVAVISGKGFIPIRKSGKLPGKVISQSYDLEYGKATLEVHADLIAAGKRVLIVDDVLATGGTALAAIDLIEKAGLIPSAIAFLLEIAPLGGRSRIKTARPGLQIQTILAE</sequence>
<evidence type="ECO:0000256" key="4">
    <source>
        <dbReference type="ARBA" id="ARBA00004659"/>
    </source>
</evidence>
<comment type="subcellular location">
    <subcellularLocation>
        <location evidence="3">Cytoplasm</location>
    </subcellularLocation>
</comment>
<dbReference type="InterPro" id="IPR005764">
    <property type="entry name" value="Ade_phspho_trans"/>
</dbReference>
<dbReference type="EMBL" id="CAFBMP010000001">
    <property type="protein sequence ID" value="CAB4895263.1"/>
    <property type="molecule type" value="Genomic_DNA"/>
</dbReference>
<dbReference type="AlphaFoldDB" id="A0A6J7FUG7"/>
<comment type="catalytic activity">
    <reaction evidence="1">
        <text>AMP + diphosphate = 5-phospho-alpha-D-ribose 1-diphosphate + adenine</text>
        <dbReference type="Rhea" id="RHEA:16609"/>
        <dbReference type="ChEBI" id="CHEBI:16708"/>
        <dbReference type="ChEBI" id="CHEBI:33019"/>
        <dbReference type="ChEBI" id="CHEBI:58017"/>
        <dbReference type="ChEBI" id="CHEBI:456215"/>
        <dbReference type="EC" id="2.4.2.7"/>
    </reaction>
</comment>
<dbReference type="InterPro" id="IPR000836">
    <property type="entry name" value="PRTase_dom"/>
</dbReference>
<dbReference type="InterPro" id="IPR029057">
    <property type="entry name" value="PRTase-like"/>
</dbReference>
<organism evidence="12">
    <name type="scientific">freshwater metagenome</name>
    <dbReference type="NCBI Taxonomy" id="449393"/>
    <lineage>
        <taxon>unclassified sequences</taxon>
        <taxon>metagenomes</taxon>
        <taxon>ecological metagenomes</taxon>
    </lineage>
</organism>
<evidence type="ECO:0000313" key="12">
    <source>
        <dbReference type="EMBL" id="CAB4895263.1"/>
    </source>
</evidence>
<evidence type="ECO:0000256" key="2">
    <source>
        <dbReference type="ARBA" id="ARBA00003968"/>
    </source>
</evidence>
<evidence type="ECO:0000256" key="10">
    <source>
        <dbReference type="ARBA" id="ARBA00022726"/>
    </source>
</evidence>
<dbReference type="SUPFAM" id="SSF53271">
    <property type="entry name" value="PRTase-like"/>
    <property type="match status" value="1"/>
</dbReference>
<dbReference type="PANTHER" id="PTHR32315:SF3">
    <property type="entry name" value="ADENINE PHOSPHORIBOSYLTRANSFERASE"/>
    <property type="match status" value="1"/>
</dbReference>
<protein>
    <recommendedName>
        <fullName evidence="6">adenine phosphoribosyltransferase</fullName>
        <ecNumber evidence="6">2.4.2.7</ecNumber>
    </recommendedName>
</protein>
<keyword evidence="7" id="KW-0963">Cytoplasm</keyword>
<evidence type="ECO:0000256" key="7">
    <source>
        <dbReference type="ARBA" id="ARBA00022490"/>
    </source>
</evidence>
<dbReference type="GO" id="GO:0016208">
    <property type="term" value="F:AMP binding"/>
    <property type="evidence" value="ECO:0007669"/>
    <property type="project" value="TreeGrafter"/>
</dbReference>
<evidence type="ECO:0000259" key="11">
    <source>
        <dbReference type="Pfam" id="PF00156"/>
    </source>
</evidence>